<evidence type="ECO:0000313" key="1">
    <source>
        <dbReference type="EMBL" id="SDU10429.1"/>
    </source>
</evidence>
<dbReference type="Proteomes" id="UP000183772">
    <property type="component" value="Chromosome I"/>
</dbReference>
<reference evidence="1 2" key="1">
    <citation type="submission" date="2016-10" db="EMBL/GenBank/DDBJ databases">
        <authorList>
            <person name="Varghese N."/>
            <person name="Submissions S."/>
        </authorList>
    </citation>
    <scope>NUCLEOTIDE SEQUENCE [LARGE SCALE GENOMIC DNA]</scope>
    <source>
        <strain evidence="1 2">DSM 16733</strain>
    </source>
</reference>
<accession>A0AAX2D5W6</accession>
<sequence length="180" mass="19761">MNYALVYEFNDSNEDGVPEAIISRYNNGYKPGLKPDLVVTVYANSITGLYETAEGVDDVEGDDDIDEDDASYYTLAADLASAMVTLSSMDEKRLYKCIMVSFASNSQNAALPDVNIGLYKKDSDMTDPDSVVTVTGYNKGLYREVVNATDADSDGDTDLDDHLIHRKIANSFASMRDFKA</sequence>
<evidence type="ECO:0000313" key="2">
    <source>
        <dbReference type="Proteomes" id="UP000183772"/>
    </source>
</evidence>
<dbReference type="EMBL" id="LT629790">
    <property type="protein sequence ID" value="SDU10429.1"/>
    <property type="molecule type" value="Genomic_DNA"/>
</dbReference>
<dbReference type="AlphaFoldDB" id="A0AAX2D5W6"/>
<proteinExistence type="predicted"/>
<name>A0AAX2D5W6_9PSED</name>
<organism evidence="1 2">
    <name type="scientific">Pseudomonas mediterranea</name>
    <dbReference type="NCBI Taxonomy" id="183795"/>
    <lineage>
        <taxon>Bacteria</taxon>
        <taxon>Pseudomonadati</taxon>
        <taxon>Pseudomonadota</taxon>
        <taxon>Gammaproteobacteria</taxon>
        <taxon>Pseudomonadales</taxon>
        <taxon>Pseudomonadaceae</taxon>
        <taxon>Pseudomonas</taxon>
    </lineage>
</organism>
<dbReference type="RefSeq" id="WP_047704032.1">
    <property type="nucleotide sequence ID" value="NZ_CP102176.1"/>
</dbReference>
<dbReference type="GeneID" id="76210772"/>
<gene>
    <name evidence="1" type="ORF">SAMN05216476_0446</name>
</gene>
<keyword evidence="2" id="KW-1185">Reference proteome</keyword>
<protein>
    <submittedName>
        <fullName evidence="1">Uncharacterized protein</fullName>
    </submittedName>
</protein>